<organism evidence="1 2">
    <name type="scientific">Haloactinospora alba</name>
    <dbReference type="NCBI Taxonomy" id="405555"/>
    <lineage>
        <taxon>Bacteria</taxon>
        <taxon>Bacillati</taxon>
        <taxon>Actinomycetota</taxon>
        <taxon>Actinomycetes</taxon>
        <taxon>Streptosporangiales</taxon>
        <taxon>Nocardiopsidaceae</taxon>
        <taxon>Haloactinospora</taxon>
    </lineage>
</organism>
<accession>A0A543NLZ4</accession>
<dbReference type="AlphaFoldDB" id="A0A543NLZ4"/>
<proteinExistence type="predicted"/>
<protein>
    <submittedName>
        <fullName evidence="1">Uncharacterized protein</fullName>
    </submittedName>
</protein>
<name>A0A543NLZ4_9ACTN</name>
<keyword evidence="2" id="KW-1185">Reference proteome</keyword>
<sequence>MKDFSKAPRVAEVWNLLATEQEEAVNRHDKRRLKLERLKMPAEVAAHVKEPTYSFKNMFGIWEMLVRNMADEWEPDVFCDPAEYINDIIVRDRIDKIIAEYPVLGQPPLDSLLAELDAWFMHYSVYDGGAELSLWRPKSENFAERNERWRRKPVTIPWN</sequence>
<evidence type="ECO:0000313" key="1">
    <source>
        <dbReference type="EMBL" id="TQN32832.1"/>
    </source>
</evidence>
<comment type="caution">
    <text evidence="1">The sequence shown here is derived from an EMBL/GenBank/DDBJ whole genome shotgun (WGS) entry which is preliminary data.</text>
</comment>
<reference evidence="1 2" key="1">
    <citation type="submission" date="2019-06" db="EMBL/GenBank/DDBJ databases">
        <title>Sequencing the genomes of 1000 actinobacteria strains.</title>
        <authorList>
            <person name="Klenk H.-P."/>
        </authorList>
    </citation>
    <scope>NUCLEOTIDE SEQUENCE [LARGE SCALE GENOMIC DNA]</scope>
    <source>
        <strain evidence="1 2">DSM 45015</strain>
    </source>
</reference>
<gene>
    <name evidence="1" type="ORF">FHX37_2816</name>
</gene>
<dbReference type="EMBL" id="VFQC01000001">
    <property type="protein sequence ID" value="TQN32832.1"/>
    <property type="molecule type" value="Genomic_DNA"/>
</dbReference>
<dbReference type="Proteomes" id="UP000317422">
    <property type="component" value="Unassembled WGS sequence"/>
</dbReference>
<evidence type="ECO:0000313" key="2">
    <source>
        <dbReference type="Proteomes" id="UP000317422"/>
    </source>
</evidence>